<sequence length="98" mass="11574">MKPSNRYEQIIERIFLSKYQEGMTELDFARQDIIDVAQELGIEAPKNVGDVIYSFRYRNILPDSIKSKAPEGYSWIIRSVGRSRYRFIIVPEQFVLNR</sequence>
<accession>A0A433VUT7</accession>
<reference evidence="1" key="1">
    <citation type="submission" date="2018-12" db="EMBL/GenBank/DDBJ databases">
        <authorList>
            <person name="Will S."/>
            <person name="Neumann-Schaal M."/>
            <person name="Henke P."/>
        </authorList>
    </citation>
    <scope>NUCLEOTIDE SEQUENCE</scope>
    <source>
        <strain evidence="1">PCC 7102</strain>
    </source>
</reference>
<evidence type="ECO:0000313" key="2">
    <source>
        <dbReference type="Proteomes" id="UP000271624"/>
    </source>
</evidence>
<protein>
    <submittedName>
        <fullName evidence="1">Uncharacterized protein</fullName>
    </submittedName>
</protein>
<proteinExistence type="predicted"/>
<gene>
    <name evidence="1" type="ORF">DSM106972_003620</name>
</gene>
<comment type="caution">
    <text evidence="1">The sequence shown here is derived from an EMBL/GenBank/DDBJ whole genome shotgun (WGS) entry which is preliminary data.</text>
</comment>
<name>A0A433VUT7_9CYAN</name>
<reference evidence="1" key="2">
    <citation type="journal article" date="2019" name="Genome Biol. Evol.">
        <title>Day and night: Metabolic profiles and evolutionary relationships of six axenic non-marine cyanobacteria.</title>
        <authorList>
            <person name="Will S.E."/>
            <person name="Henke P."/>
            <person name="Boedeker C."/>
            <person name="Huang S."/>
            <person name="Brinkmann H."/>
            <person name="Rohde M."/>
            <person name="Jarek M."/>
            <person name="Friedl T."/>
            <person name="Seufert S."/>
            <person name="Schumacher M."/>
            <person name="Overmann J."/>
            <person name="Neumann-Schaal M."/>
            <person name="Petersen J."/>
        </authorList>
    </citation>
    <scope>NUCLEOTIDE SEQUENCE [LARGE SCALE GENOMIC DNA]</scope>
    <source>
        <strain evidence="1">PCC 7102</strain>
    </source>
</reference>
<dbReference type="RefSeq" id="WP_127078271.1">
    <property type="nucleotide sequence ID" value="NZ_RSCL01000001.1"/>
</dbReference>
<dbReference type="AlphaFoldDB" id="A0A433VUT7"/>
<dbReference type="EMBL" id="RSCL01000001">
    <property type="protein sequence ID" value="RUT09867.1"/>
    <property type="molecule type" value="Genomic_DNA"/>
</dbReference>
<dbReference type="OrthoDB" id="571745at2"/>
<dbReference type="Proteomes" id="UP000271624">
    <property type="component" value="Unassembled WGS sequence"/>
</dbReference>
<keyword evidence="2" id="KW-1185">Reference proteome</keyword>
<organism evidence="1 2">
    <name type="scientific">Dulcicalothrix desertica PCC 7102</name>
    <dbReference type="NCBI Taxonomy" id="232991"/>
    <lineage>
        <taxon>Bacteria</taxon>
        <taxon>Bacillati</taxon>
        <taxon>Cyanobacteriota</taxon>
        <taxon>Cyanophyceae</taxon>
        <taxon>Nostocales</taxon>
        <taxon>Calotrichaceae</taxon>
        <taxon>Dulcicalothrix</taxon>
    </lineage>
</organism>
<evidence type="ECO:0000313" key="1">
    <source>
        <dbReference type="EMBL" id="RUT09867.1"/>
    </source>
</evidence>